<proteinExistence type="predicted"/>
<protein>
    <submittedName>
        <fullName evidence="3">Phosphoprotein associated with glycosphingolipid-enriched microdomains 1</fullName>
    </submittedName>
</protein>
<keyword evidence="4" id="KW-1185">Reference proteome</keyword>
<gene>
    <name evidence="3" type="ORF">IRJ41_002719</name>
</gene>
<feature type="region of interest" description="Disordered" evidence="1">
    <location>
        <begin position="56"/>
        <end position="142"/>
    </location>
</feature>
<dbReference type="GO" id="GO:0050868">
    <property type="term" value="P:negative regulation of T cell activation"/>
    <property type="evidence" value="ECO:0007669"/>
    <property type="project" value="InterPro"/>
</dbReference>
<keyword evidence="2" id="KW-0812">Transmembrane</keyword>
<comment type="caution">
    <text evidence="3">The sequence shown here is derived from an EMBL/GenBank/DDBJ whole genome shotgun (WGS) entry which is preliminary data.</text>
</comment>
<evidence type="ECO:0000256" key="1">
    <source>
        <dbReference type="SAM" id="MobiDB-lite"/>
    </source>
</evidence>
<feature type="region of interest" description="Disordered" evidence="1">
    <location>
        <begin position="351"/>
        <end position="407"/>
    </location>
</feature>
<dbReference type="Pfam" id="PF15347">
    <property type="entry name" value="PAG"/>
    <property type="match status" value="1"/>
</dbReference>
<name>A0A9W7TL88_TRIRA</name>
<feature type="compositionally biased region" description="Basic and acidic residues" evidence="1">
    <location>
        <begin position="129"/>
        <end position="139"/>
    </location>
</feature>
<dbReference type="PANTHER" id="PTHR16322:SF0">
    <property type="entry name" value="PHOSPHOPROTEIN ASSOCIATED WITH GLYCOSPHINGOLIPID-ENRICHED MICRODOMAINS 1"/>
    <property type="match status" value="1"/>
</dbReference>
<feature type="transmembrane region" description="Helical" evidence="2">
    <location>
        <begin position="26"/>
        <end position="49"/>
    </location>
</feature>
<evidence type="ECO:0000313" key="4">
    <source>
        <dbReference type="Proteomes" id="UP001059041"/>
    </source>
</evidence>
<dbReference type="OrthoDB" id="9874312at2759"/>
<keyword evidence="2" id="KW-0472">Membrane</keyword>
<evidence type="ECO:0000313" key="3">
    <source>
        <dbReference type="EMBL" id="KAI7798456.1"/>
    </source>
</evidence>
<dbReference type="GO" id="GO:0005886">
    <property type="term" value="C:plasma membrane"/>
    <property type="evidence" value="ECO:0007669"/>
    <property type="project" value="InterPro"/>
</dbReference>
<dbReference type="GO" id="GO:0035556">
    <property type="term" value="P:intracellular signal transduction"/>
    <property type="evidence" value="ECO:0007669"/>
    <property type="project" value="InterPro"/>
</dbReference>
<dbReference type="Proteomes" id="UP001059041">
    <property type="component" value="Linkage Group LG16"/>
</dbReference>
<feature type="compositionally biased region" description="Polar residues" evidence="1">
    <location>
        <begin position="275"/>
        <end position="288"/>
    </location>
</feature>
<dbReference type="GO" id="GO:0045121">
    <property type="term" value="C:membrane raft"/>
    <property type="evidence" value="ECO:0007669"/>
    <property type="project" value="InterPro"/>
</dbReference>
<organism evidence="3 4">
    <name type="scientific">Triplophysa rosa</name>
    <name type="common">Cave loach</name>
    <dbReference type="NCBI Taxonomy" id="992332"/>
    <lineage>
        <taxon>Eukaryota</taxon>
        <taxon>Metazoa</taxon>
        <taxon>Chordata</taxon>
        <taxon>Craniata</taxon>
        <taxon>Vertebrata</taxon>
        <taxon>Euteleostomi</taxon>
        <taxon>Actinopterygii</taxon>
        <taxon>Neopterygii</taxon>
        <taxon>Teleostei</taxon>
        <taxon>Ostariophysi</taxon>
        <taxon>Cypriniformes</taxon>
        <taxon>Nemacheilidae</taxon>
        <taxon>Triplophysa</taxon>
    </lineage>
</organism>
<evidence type="ECO:0000256" key="2">
    <source>
        <dbReference type="SAM" id="Phobius"/>
    </source>
</evidence>
<feature type="compositionally biased region" description="Polar residues" evidence="1">
    <location>
        <begin position="78"/>
        <end position="128"/>
    </location>
</feature>
<dbReference type="AlphaFoldDB" id="A0A9W7TL88"/>
<accession>A0A9W7TL88</accession>
<dbReference type="InterPro" id="IPR032748">
    <property type="entry name" value="PAG"/>
</dbReference>
<keyword evidence="2" id="KW-1133">Transmembrane helix</keyword>
<dbReference type="PANTHER" id="PTHR16322">
    <property type="entry name" value="PHOSPHOPROTEIN ASSOCIATED WITH GLYCOSPHINGOLIPID-ENRICHED MICRODOMAINS 1"/>
    <property type="match status" value="1"/>
</dbReference>
<reference evidence="3" key="1">
    <citation type="submission" date="2021-02" db="EMBL/GenBank/DDBJ databases">
        <title>Comparative genomics reveals that relaxation of natural selection precedes convergent phenotypic evolution of cavefish.</title>
        <authorList>
            <person name="Peng Z."/>
        </authorList>
    </citation>
    <scope>NUCLEOTIDE SEQUENCE</scope>
    <source>
        <tissue evidence="3">Muscle</tissue>
    </source>
</reference>
<sequence length="407" mass="43061">MAPVLSAVLGSGAVGSEVAVLAKGELALIGTLTGLSAFLLLSVLLLLLCASCQGQKQGSGPPGDHENLMNGVSEKETCSQSAQSHGTDLEVSSSHNGPLTSGTGTVLTDTMDTSPQPSEDMLSSQSEIRSSKCHQDRELPSIPPTDALKAAVLNGQAASGDGTYEVLKDGASRDVSVEDSLYETVKELKDIGLPNGTLSPEEPPAPLVNGHPSPATPDRNVLPNGVEYASVNLSKKSRYSTDMEARRSAAIVDPEELEDEKPPPVPDKVLDENDNQQINDLPNGQLHSSLLTPELQNNVSLDSELSDMYSKVAKPVVKETEHDYSSIAEIKGLVPESTSSDLYATVREEFPLSPGSQPLELTENGEPGYESIKIPKAAEEDHQGNGTVEPDYESVGELGLSREISRL</sequence>
<dbReference type="EMBL" id="JAFHDT010000016">
    <property type="protein sequence ID" value="KAI7798456.1"/>
    <property type="molecule type" value="Genomic_DNA"/>
</dbReference>
<feature type="compositionally biased region" description="Basic and acidic residues" evidence="1">
    <location>
        <begin position="63"/>
        <end position="77"/>
    </location>
</feature>
<feature type="region of interest" description="Disordered" evidence="1">
    <location>
        <begin position="243"/>
        <end position="288"/>
    </location>
</feature>
<feature type="region of interest" description="Disordered" evidence="1">
    <location>
        <begin position="193"/>
        <end position="221"/>
    </location>
</feature>